<dbReference type="InterPro" id="IPR031680">
    <property type="entry name" value="Hepar_II_III_N"/>
</dbReference>
<evidence type="ECO:0000256" key="2">
    <source>
        <dbReference type="ARBA" id="ARBA00022729"/>
    </source>
</evidence>
<evidence type="ECO:0000313" key="7">
    <source>
        <dbReference type="EMBL" id="KPJ64041.1"/>
    </source>
</evidence>
<dbReference type="AlphaFoldDB" id="A0A0S7XPR5"/>
<dbReference type="InterPro" id="IPR008929">
    <property type="entry name" value="Chondroitin_lyas"/>
</dbReference>
<accession>A0A0S7XPR5</accession>
<comment type="subcellular location">
    <subcellularLocation>
        <location evidence="1">Periplasm</location>
    </subcellularLocation>
</comment>
<dbReference type="InterPro" id="IPR012480">
    <property type="entry name" value="Hepar_II_III_C"/>
</dbReference>
<dbReference type="Pfam" id="PF16889">
    <property type="entry name" value="Hepar_II_III_N"/>
    <property type="match status" value="1"/>
</dbReference>
<organism evidence="7 8">
    <name type="scientific">candidate division KD3-62 bacterium DG_56</name>
    <dbReference type="NCBI Taxonomy" id="1704032"/>
    <lineage>
        <taxon>Bacteria</taxon>
        <taxon>candidate division KD3-62</taxon>
    </lineage>
</organism>
<dbReference type="Gene3D" id="1.50.10.100">
    <property type="entry name" value="Chondroitin AC/alginate lyase"/>
    <property type="match status" value="1"/>
</dbReference>
<feature type="domain" description="Heparin-sulfate lyase N-terminal" evidence="6">
    <location>
        <begin position="15"/>
        <end position="330"/>
    </location>
</feature>
<keyword evidence="2" id="KW-0732">Signal</keyword>
<sequence length="694" mass="79019">MSEKAAQPRWSGHELFAALDLSRPGLEAVQTAAEGGRWTAAKRALLAYMRQRRGPRYAFNWWQRRPGFPQRADIERAEKVCQHIFIGFAIGAYPEHRLGRRVDWAASPFGDREWAWCLNRHFYWKTLGQAYWDTDNEKYAREFVNQMTDWVRRCPPVTDGTHNASATWRTIEAGIRMGMTWPAAYQYFLHSPSLTGNAHAMMLASMVDHARHLAQSPTGNNWLIMECNGLAHVGVLFPEFREAEEWRGIAYQRLEEELTRQVYPDGCQVELSTAYHQVCIVNFSLAYELARRNGLSVSREYLKRLETLYEASMYLLKPNLWHPALSDADVYYERKRPEGRQLVEPAGALKLGAKMFGRPDFRYVATQGKRGRPPAQTSRAFPWAGYYVMRSGYVPTARYLVFDAGPYGAAHQHEDMLSFEAHAYGDTVIVDPGRHAYAMTPWRAYFLTTASHNTALVDGQGQNRAGQPPGERRWLADGPHDGNWHSDNRCDYVTGTYDQGYGLDRDRTVSHHRHVLFVKPDYWVVFDCFEGEGEHTIETLFHFPPVPAELGPDGRVTTRSRSRANVCVAPAALDGVEVRIVSGQHDPIQGWVSPLYNVAEPAPVAIYRFRGALPAAFGYVVYPFPRRGRDQIEVEALPIERPAGACKRAVAMRVVTPSRRDVVLMSHGARREITFARRRVGRRWALFSPRSKAG</sequence>
<evidence type="ECO:0000256" key="4">
    <source>
        <dbReference type="ARBA" id="ARBA00023239"/>
    </source>
</evidence>
<comment type="caution">
    <text evidence="7">The sequence shown here is derived from an EMBL/GenBank/DDBJ whole genome shotgun (WGS) entry which is preliminary data.</text>
</comment>
<dbReference type="Proteomes" id="UP000052020">
    <property type="component" value="Unassembled WGS sequence"/>
</dbReference>
<dbReference type="GO" id="GO:0016829">
    <property type="term" value="F:lyase activity"/>
    <property type="evidence" value="ECO:0007669"/>
    <property type="project" value="UniProtKB-KW"/>
</dbReference>
<evidence type="ECO:0000256" key="1">
    <source>
        <dbReference type="ARBA" id="ARBA00004418"/>
    </source>
</evidence>
<name>A0A0S7XPR5_9BACT</name>
<dbReference type="SUPFAM" id="SSF48230">
    <property type="entry name" value="Chondroitin AC/alginate lyase"/>
    <property type="match status" value="1"/>
</dbReference>
<keyword evidence="3" id="KW-0574">Periplasm</keyword>
<proteinExistence type="predicted"/>
<dbReference type="GO" id="GO:0042597">
    <property type="term" value="C:periplasmic space"/>
    <property type="evidence" value="ECO:0007669"/>
    <property type="project" value="UniProtKB-SubCell"/>
</dbReference>
<feature type="domain" description="Heparinase II/III-like C-terminal" evidence="5">
    <location>
        <begin position="376"/>
        <end position="606"/>
    </location>
</feature>
<evidence type="ECO:0000256" key="3">
    <source>
        <dbReference type="ARBA" id="ARBA00022764"/>
    </source>
</evidence>
<evidence type="ECO:0000259" key="6">
    <source>
        <dbReference type="Pfam" id="PF16889"/>
    </source>
</evidence>
<dbReference type="PANTHER" id="PTHR39210">
    <property type="entry name" value="HEPARIN-SULFATE LYASE"/>
    <property type="match status" value="1"/>
</dbReference>
<dbReference type="Gene3D" id="2.70.98.70">
    <property type="match status" value="1"/>
</dbReference>
<dbReference type="PANTHER" id="PTHR39210:SF1">
    <property type="entry name" value="HEPARIN-SULFATE LYASE"/>
    <property type="match status" value="1"/>
</dbReference>
<gene>
    <name evidence="7" type="ORF">AMK68_02535</name>
</gene>
<evidence type="ECO:0000313" key="8">
    <source>
        <dbReference type="Proteomes" id="UP000052020"/>
    </source>
</evidence>
<keyword evidence="4" id="KW-0456">Lyase</keyword>
<dbReference type="Pfam" id="PF07940">
    <property type="entry name" value="Hepar_II_III_C"/>
    <property type="match status" value="1"/>
</dbReference>
<evidence type="ECO:0000259" key="5">
    <source>
        <dbReference type="Pfam" id="PF07940"/>
    </source>
</evidence>
<protein>
    <submittedName>
        <fullName evidence="7">Uncharacterized protein</fullName>
    </submittedName>
</protein>
<reference evidence="7 8" key="1">
    <citation type="journal article" date="2015" name="Microbiome">
        <title>Genomic resolution of linkages in carbon, nitrogen, and sulfur cycling among widespread estuary sediment bacteria.</title>
        <authorList>
            <person name="Baker B.J."/>
            <person name="Lazar C.S."/>
            <person name="Teske A.P."/>
            <person name="Dick G.J."/>
        </authorList>
    </citation>
    <scope>NUCLEOTIDE SEQUENCE [LARGE SCALE GENOMIC DNA]</scope>
    <source>
        <strain evidence="7">DG_56</strain>
    </source>
</reference>
<dbReference type="EMBL" id="LIZY01000047">
    <property type="protein sequence ID" value="KPJ64041.1"/>
    <property type="molecule type" value="Genomic_DNA"/>
</dbReference>